<protein>
    <submittedName>
        <fullName evidence="2">Uncharacterized protein</fullName>
    </submittedName>
</protein>
<dbReference type="EMBL" id="WIGN01000550">
    <property type="protein sequence ID" value="KAF6788783.1"/>
    <property type="molecule type" value="Genomic_DNA"/>
</dbReference>
<evidence type="ECO:0000313" key="2">
    <source>
        <dbReference type="EMBL" id="KAF6788783.1"/>
    </source>
</evidence>
<feature type="region of interest" description="Disordered" evidence="1">
    <location>
        <begin position="141"/>
        <end position="164"/>
    </location>
</feature>
<keyword evidence="3" id="KW-1185">Reference proteome</keyword>
<dbReference type="Proteomes" id="UP000652219">
    <property type="component" value="Unassembled WGS sequence"/>
</dbReference>
<name>A0A8H6IPG0_9PEZI</name>
<organism evidence="2 3">
    <name type="scientific">Colletotrichum sojae</name>
    <dbReference type="NCBI Taxonomy" id="2175907"/>
    <lineage>
        <taxon>Eukaryota</taxon>
        <taxon>Fungi</taxon>
        <taxon>Dikarya</taxon>
        <taxon>Ascomycota</taxon>
        <taxon>Pezizomycotina</taxon>
        <taxon>Sordariomycetes</taxon>
        <taxon>Hypocreomycetidae</taxon>
        <taxon>Glomerellales</taxon>
        <taxon>Glomerellaceae</taxon>
        <taxon>Colletotrichum</taxon>
        <taxon>Colletotrichum orchidearum species complex</taxon>
    </lineage>
</organism>
<evidence type="ECO:0000256" key="1">
    <source>
        <dbReference type="SAM" id="MobiDB-lite"/>
    </source>
</evidence>
<dbReference type="AlphaFoldDB" id="A0A8H6IPG0"/>
<comment type="caution">
    <text evidence="2">The sequence shown here is derived from an EMBL/GenBank/DDBJ whole genome shotgun (WGS) entry which is preliminary data.</text>
</comment>
<reference evidence="2 3" key="1">
    <citation type="journal article" date="2020" name="Phytopathology">
        <title>Genome Sequence Resources of Colletotrichum truncatum, C. plurivorum, C. musicola, and C. sojae: Four Species Pathogenic to Soybean (Glycine max).</title>
        <authorList>
            <person name="Rogerio F."/>
            <person name="Boufleur T.R."/>
            <person name="Ciampi-Guillardi M."/>
            <person name="Sukno S.A."/>
            <person name="Thon M.R."/>
            <person name="Massola Junior N.S."/>
            <person name="Baroncelli R."/>
        </authorList>
    </citation>
    <scope>NUCLEOTIDE SEQUENCE [LARGE SCALE GENOMIC DNA]</scope>
    <source>
        <strain evidence="2 3">LFN0009</strain>
    </source>
</reference>
<gene>
    <name evidence="2" type="ORF">CSOJ01_14917</name>
</gene>
<feature type="compositionally biased region" description="Acidic residues" evidence="1">
    <location>
        <begin position="153"/>
        <end position="162"/>
    </location>
</feature>
<evidence type="ECO:0000313" key="3">
    <source>
        <dbReference type="Proteomes" id="UP000652219"/>
    </source>
</evidence>
<proteinExistence type="predicted"/>
<sequence>MARYTPFVTCIDGWELYASVLDPYAEKGKNPEYVEFCEHPFPLLRRISRLVYEQRDRKPRSGWAGCPWPEKPEEVLRKLAANAPGVESIHVAQWYSAGDNVMGDLLAALARFGALTRLDAAAVPLFSPRLCRTGGRPEAGWEVADGSATSSTDDYDQQEGLDADSGKDFCDFDYGLQDDDDVERLVFAGPPRLKEARVLVVKRNRKYPSTPRRTLRALAACPRLETLDLRSALPAAAVNMFVDRCPGSPEGLRDLAVRLLGPAGVAGVARLGQLTHLRLDLEHVKSAHGLLHRLLMPLAAMRNLRFLEVDAEVDLGKRRVWTVDLDGLATVLGPMGALREIKLGPVAVVGWTIDEASGALLNRVAHLEAVDIYNERTVADGVPTLKAREQAEGRRCGGESRENLGVGREELTNFMRAAVTKAEVERMMRHLGKDLEPVATTERDRADFGDWRKVKRTPVEVIAGRHRAAALEVWAATGEGDGLWRACELCDKKSLPKIFEACLAAQPSSHGHNWFGKDSLIV</sequence>
<accession>A0A8H6IPG0</accession>